<feature type="compositionally biased region" description="Low complexity" evidence="4">
    <location>
        <begin position="873"/>
        <end position="893"/>
    </location>
</feature>
<dbReference type="InterPro" id="IPR002543">
    <property type="entry name" value="FtsK_dom"/>
</dbReference>
<dbReference type="Pfam" id="PF01580">
    <property type="entry name" value="FtsK_SpoIIIE"/>
    <property type="match status" value="1"/>
</dbReference>
<dbReference type="PANTHER" id="PTHR22683:SF1">
    <property type="entry name" value="TYPE VII SECRETION SYSTEM PROTEIN ESSC"/>
    <property type="match status" value="1"/>
</dbReference>
<feature type="region of interest" description="Disordered" evidence="4">
    <location>
        <begin position="70"/>
        <end position="96"/>
    </location>
</feature>
<dbReference type="CDD" id="cd01127">
    <property type="entry name" value="TrwB_TraG_TraD_VirD4"/>
    <property type="match status" value="1"/>
</dbReference>
<feature type="domain" description="FtsK" evidence="6">
    <location>
        <begin position="395"/>
        <end position="577"/>
    </location>
</feature>
<dbReference type="RefSeq" id="WP_281487287.1">
    <property type="nucleotide sequence ID" value="NZ_JASATX010000001.1"/>
</dbReference>
<dbReference type="Gene3D" id="3.40.50.300">
    <property type="entry name" value="P-loop containing nucleotide triphosphate hydrolases"/>
    <property type="match status" value="2"/>
</dbReference>
<dbReference type="EMBL" id="JASATX010000001">
    <property type="protein sequence ID" value="MDI2097494.1"/>
    <property type="molecule type" value="Genomic_DNA"/>
</dbReference>
<keyword evidence="5" id="KW-0812">Transmembrane</keyword>
<feature type="region of interest" description="Disordered" evidence="4">
    <location>
        <begin position="341"/>
        <end position="368"/>
    </location>
</feature>
<proteinExistence type="predicted"/>
<evidence type="ECO:0000256" key="4">
    <source>
        <dbReference type="SAM" id="MobiDB-lite"/>
    </source>
</evidence>
<accession>A0AAW6T2E1</accession>
<dbReference type="AlphaFoldDB" id="A0AAW6T2E1"/>
<evidence type="ECO:0000256" key="3">
    <source>
        <dbReference type="PROSITE-ProRule" id="PRU00289"/>
    </source>
</evidence>
<sequence length="1036" mass="110177">MQDSPPRITLPARPAPPPPPAFPLMALIAPVLGAAVLWAVTRSPYALVFAVLGPVIALGTMVDARRQRRKALRRSRREHAEALERAGQQIDQAHARERRQAWAASPGFGAVEAVLTSPGALAGLPSRADEPIVLGSAPLTSRLRLDTPSDAAGSAEASGSHDDFDTAVQSLADRAALLADAPALADASNGVIVRGPAIAAKAVIRSLALQLFARSDADAIIEAGETHRAWAGPLLAQECQRSPNAPSLPHTDPDGDPDAVRVIRRADGNELGWFARDPAYRLRAGLPSAAAAIELPGESGEGVLVRATAVRGALGMRAGERRALAVRHVDEAHARAIARELQRMKSPSADAADAGSTTATDPELPGRLTFSSLPHGSVDPAPGSLSAVIGADRHGRPVELDLVRGPHALVAGMTGTGKSELLITWVLSLVRGRSPDDVVVLLVDFKGGATFAGLAALPHCVGIVTDLDHAGAARALHSLEAELRFREERLSERRCRSIDDDGHGLPRLVVMIDEAAALMRAHPPIGRLLADIASRGRSLGVHLVLCTQRPTGVVDDDVLSNTGIRVCLRVNNRADSVAVIGDGTAHDPDDTPGRAWIAGRESPVQLAMATASDVDRIVAGSPAPSAPLRRPWLDPLPSFITHNELARVAGRVSRKTDTSPTAAPCTRSFASPFAIGAVDLPREQRRELAVYAPHRDGPLLIVGARGSGKSTLLRSLQSALPHQPMPARGVEAVWDAVEAADAASPGPREMSRMLLLDDIDAVHGLLDEEQRAELTARLNRIMRADRAVVVMTARRAAPVVQQLLHHFDSRLLLRLTDRHDHLMLGGDPQLYSSVLGPGAGEWRGARIQLAIPDGGHAFSGDGRGDSRADSPCSVNSESVNPESVNPESVSNDAARPRSSDSAAAGFDARLFQLRDDRDYAVVTGAPERALELLRRAADEGRDLSDRQFIVALPSQAELAVSEGGVRRALVAHPDEWLAAWGVLQNLQRDYDVIAHEITASQVRQLTGERRALPPITRADAAWLLRRGQRPQRISLA</sequence>
<evidence type="ECO:0000313" key="7">
    <source>
        <dbReference type="EMBL" id="MDI2097494.1"/>
    </source>
</evidence>
<dbReference type="PANTHER" id="PTHR22683">
    <property type="entry name" value="SPORULATION PROTEIN RELATED"/>
    <property type="match status" value="1"/>
</dbReference>
<feature type="transmembrane region" description="Helical" evidence="5">
    <location>
        <begin position="46"/>
        <end position="64"/>
    </location>
</feature>
<dbReference type="GO" id="GO:0003677">
    <property type="term" value="F:DNA binding"/>
    <property type="evidence" value="ECO:0007669"/>
    <property type="project" value="InterPro"/>
</dbReference>
<dbReference type="GO" id="GO:0005524">
    <property type="term" value="F:ATP binding"/>
    <property type="evidence" value="ECO:0007669"/>
    <property type="project" value="UniProtKB-UniRule"/>
</dbReference>
<evidence type="ECO:0000256" key="5">
    <source>
        <dbReference type="SAM" id="Phobius"/>
    </source>
</evidence>
<dbReference type="InterPro" id="IPR027417">
    <property type="entry name" value="P-loop_NTPase"/>
</dbReference>
<feature type="transmembrane region" description="Helical" evidence="5">
    <location>
        <begin position="21"/>
        <end position="40"/>
    </location>
</feature>
<keyword evidence="2 3" id="KW-0067">ATP-binding</keyword>
<feature type="region of interest" description="Disordered" evidence="4">
    <location>
        <begin position="856"/>
        <end position="900"/>
    </location>
</feature>
<reference evidence="7 8" key="1">
    <citation type="submission" date="2023-04" db="EMBL/GenBank/DDBJ databases">
        <title>Klugiella caeni sp. nov. isolated from the sludge of biochemical tank.</title>
        <authorList>
            <person name="Geng K."/>
        </authorList>
    </citation>
    <scope>NUCLEOTIDE SEQUENCE [LARGE SCALE GENOMIC DNA]</scope>
    <source>
        <strain evidence="7 8">YN-L-19</strain>
    </source>
</reference>
<dbReference type="Proteomes" id="UP001321506">
    <property type="component" value="Unassembled WGS sequence"/>
</dbReference>
<evidence type="ECO:0000313" key="8">
    <source>
        <dbReference type="Proteomes" id="UP001321506"/>
    </source>
</evidence>
<dbReference type="InterPro" id="IPR050206">
    <property type="entry name" value="FtsK/SpoIIIE/SftA"/>
</dbReference>
<dbReference type="InterPro" id="IPR003593">
    <property type="entry name" value="AAA+_ATPase"/>
</dbReference>
<keyword evidence="1 3" id="KW-0547">Nucleotide-binding</keyword>
<feature type="binding site" evidence="3">
    <location>
        <begin position="412"/>
        <end position="419"/>
    </location>
    <ligand>
        <name>ATP</name>
        <dbReference type="ChEBI" id="CHEBI:30616"/>
    </ligand>
</feature>
<gene>
    <name evidence="7" type="ORF">QF206_00740</name>
</gene>
<keyword evidence="8" id="KW-1185">Reference proteome</keyword>
<protein>
    <submittedName>
        <fullName evidence="7">FtsK/SpoIIIE domain-containing protein</fullName>
    </submittedName>
</protein>
<feature type="compositionally biased region" description="Low complexity" evidence="4">
    <location>
        <begin position="346"/>
        <end position="362"/>
    </location>
</feature>
<evidence type="ECO:0000259" key="6">
    <source>
        <dbReference type="PROSITE" id="PS50901"/>
    </source>
</evidence>
<keyword evidence="5" id="KW-0472">Membrane</keyword>
<name>A0AAW6T2E1_9MICO</name>
<dbReference type="SUPFAM" id="SSF52540">
    <property type="entry name" value="P-loop containing nucleoside triphosphate hydrolases"/>
    <property type="match status" value="2"/>
</dbReference>
<dbReference type="PROSITE" id="PS50901">
    <property type="entry name" value="FTSK"/>
    <property type="match status" value="1"/>
</dbReference>
<organism evidence="7 8">
    <name type="scientific">Ruicaihuangia caeni</name>
    <dbReference type="NCBI Taxonomy" id="3042517"/>
    <lineage>
        <taxon>Bacteria</taxon>
        <taxon>Bacillati</taxon>
        <taxon>Actinomycetota</taxon>
        <taxon>Actinomycetes</taxon>
        <taxon>Micrococcales</taxon>
        <taxon>Microbacteriaceae</taxon>
        <taxon>Ruicaihuangia</taxon>
    </lineage>
</organism>
<comment type="caution">
    <text evidence="7">The sequence shown here is derived from an EMBL/GenBank/DDBJ whole genome shotgun (WGS) entry which is preliminary data.</text>
</comment>
<dbReference type="CDD" id="cd01120">
    <property type="entry name" value="RecA-like_superfamily"/>
    <property type="match status" value="1"/>
</dbReference>
<dbReference type="SMART" id="SM00382">
    <property type="entry name" value="AAA"/>
    <property type="match status" value="2"/>
</dbReference>
<evidence type="ECO:0000256" key="1">
    <source>
        <dbReference type="ARBA" id="ARBA00022741"/>
    </source>
</evidence>
<evidence type="ECO:0000256" key="2">
    <source>
        <dbReference type="ARBA" id="ARBA00022840"/>
    </source>
</evidence>
<keyword evidence="5" id="KW-1133">Transmembrane helix</keyword>